<dbReference type="EMBL" id="PDLN01000012">
    <property type="protein sequence ID" value="RDW70168.1"/>
    <property type="molecule type" value="Genomic_DNA"/>
</dbReference>
<feature type="region of interest" description="Disordered" evidence="1">
    <location>
        <begin position="600"/>
        <end position="638"/>
    </location>
</feature>
<evidence type="ECO:0000313" key="2">
    <source>
        <dbReference type="EMBL" id="RDW70168.1"/>
    </source>
</evidence>
<protein>
    <recommendedName>
        <fullName evidence="4">Methyltransferase domain-containing protein</fullName>
    </recommendedName>
</protein>
<gene>
    <name evidence="2" type="ORF">BP5796_08565</name>
</gene>
<proteinExistence type="predicted"/>
<dbReference type="AlphaFoldDB" id="A0A3D8R8D1"/>
<evidence type="ECO:0000313" key="3">
    <source>
        <dbReference type="Proteomes" id="UP000256328"/>
    </source>
</evidence>
<dbReference type="OrthoDB" id="506498at2759"/>
<feature type="compositionally biased region" description="Polar residues" evidence="1">
    <location>
        <begin position="605"/>
        <end position="615"/>
    </location>
</feature>
<evidence type="ECO:0000256" key="1">
    <source>
        <dbReference type="SAM" id="MobiDB-lite"/>
    </source>
</evidence>
<evidence type="ECO:0008006" key="4">
    <source>
        <dbReference type="Google" id="ProtNLM"/>
    </source>
</evidence>
<reference evidence="2 3" key="1">
    <citation type="journal article" date="2018" name="IMA Fungus">
        <title>IMA Genome-F 9: Draft genome sequence of Annulohypoxylon stygium, Aspergillus mulundensis, Berkeleyomyces basicola (syn. Thielaviopsis basicola), Ceratocystis smalleyi, two Cercospora beticola strains, Coleophoma cylindrospora, Fusarium fracticaudum, Phialophora cf. hyalina, and Morchella septimelata.</title>
        <authorList>
            <person name="Wingfield B.D."/>
            <person name="Bills G.F."/>
            <person name="Dong Y."/>
            <person name="Huang W."/>
            <person name="Nel W.J."/>
            <person name="Swalarsk-Parry B.S."/>
            <person name="Vaghefi N."/>
            <person name="Wilken P.M."/>
            <person name="An Z."/>
            <person name="de Beer Z.W."/>
            <person name="De Vos L."/>
            <person name="Chen L."/>
            <person name="Duong T.A."/>
            <person name="Gao Y."/>
            <person name="Hammerbacher A."/>
            <person name="Kikkert J.R."/>
            <person name="Li Y."/>
            <person name="Li H."/>
            <person name="Li K."/>
            <person name="Li Q."/>
            <person name="Liu X."/>
            <person name="Ma X."/>
            <person name="Naidoo K."/>
            <person name="Pethybridge S.J."/>
            <person name="Sun J."/>
            <person name="Steenkamp E.T."/>
            <person name="van der Nest M.A."/>
            <person name="van Wyk S."/>
            <person name="Wingfield M.J."/>
            <person name="Xiong C."/>
            <person name="Yue Q."/>
            <person name="Zhang X."/>
        </authorList>
    </citation>
    <scope>NUCLEOTIDE SEQUENCE [LARGE SCALE GENOMIC DNA]</scope>
    <source>
        <strain evidence="2 3">BP5796</strain>
    </source>
</reference>
<dbReference type="Pfam" id="PF13489">
    <property type="entry name" value="Methyltransf_23"/>
    <property type="match status" value="1"/>
</dbReference>
<accession>A0A3D8R8D1</accession>
<keyword evidence="3" id="KW-1185">Reference proteome</keyword>
<sequence>MPRLVFTTHLGDAFELSPERLDQISGRRRSSSLGEWIRFPPSFMSKSRSLNLKEETKMDADQQAAKFDDAKTPLMPLQPTVPNISPNLQPSPSTPPISPTTSNSCFPVEAIFLPHTSIALVPPGSKSTPVTPPQVIIHENYLGQEIPNNIMAYNEYGELVTAESFRSPPHSTDLTVRQVLRLIKKAFHHDFRCRFGQMLIPHGSFVHEDCAAEEAGKKVWKGPLTVWYWRQSSSSIAQPIGTKSEERRANEVNETPRVLELGCSDGHWCFKLKAENPGWLVEGLDDTDHWSCIERGAEYRDFMGSEPMIKEGDDYFSSVGKSYPMFTKRSLNHLLRHEKPLPRNAYGLICGREVFDRIQNYKMFIEDLRQILQPGGVIELSEIDPRPRLKTDDEPYVDKQKSRYETSWGDDITSRFQDPQDNQLSAAEALAPGWVKRVNERLKASMRPQDGVPAANLKSWLEGGGFWDVNQTIVQLPVGGDTRTGKLMIDNIKYQVDLEDEIPKLKKELPPIEIDELPSAGFFLNFHIISGRKPTEGRMGDMREDGSREFMTEAKYDSMARFEAEAKSNQWKRATSYRFQLDTRLSGMLGDLSTLRGGPDHVGTHLSSMGETPNVASPVDVSPIEVSSPELSPRTSEF</sequence>
<feature type="region of interest" description="Disordered" evidence="1">
    <location>
        <begin position="81"/>
        <end position="100"/>
    </location>
</feature>
<dbReference type="InterPro" id="IPR029063">
    <property type="entry name" value="SAM-dependent_MTases_sf"/>
</dbReference>
<dbReference type="SUPFAM" id="SSF53335">
    <property type="entry name" value="S-adenosyl-L-methionine-dependent methyltransferases"/>
    <property type="match status" value="1"/>
</dbReference>
<dbReference type="Proteomes" id="UP000256328">
    <property type="component" value="Unassembled WGS sequence"/>
</dbReference>
<dbReference type="Gene3D" id="3.40.50.150">
    <property type="entry name" value="Vaccinia Virus protein VP39"/>
    <property type="match status" value="1"/>
</dbReference>
<comment type="caution">
    <text evidence="2">The sequence shown here is derived from an EMBL/GenBank/DDBJ whole genome shotgun (WGS) entry which is preliminary data.</text>
</comment>
<organism evidence="2 3">
    <name type="scientific">Coleophoma crateriformis</name>
    <dbReference type="NCBI Taxonomy" id="565419"/>
    <lineage>
        <taxon>Eukaryota</taxon>
        <taxon>Fungi</taxon>
        <taxon>Dikarya</taxon>
        <taxon>Ascomycota</taxon>
        <taxon>Pezizomycotina</taxon>
        <taxon>Leotiomycetes</taxon>
        <taxon>Helotiales</taxon>
        <taxon>Dermateaceae</taxon>
        <taxon>Coleophoma</taxon>
    </lineage>
</organism>
<name>A0A3D8R8D1_9HELO</name>
<feature type="compositionally biased region" description="Polar residues" evidence="1">
    <location>
        <begin position="629"/>
        <end position="638"/>
    </location>
</feature>